<reference evidence="1 2" key="1">
    <citation type="submission" date="2014-08" db="EMBL/GenBank/DDBJ databases">
        <title>Complete genome sequence of Corynebacterium aquilae S-613T(T) (=DSM 44791(T)), isolated from the choana of a healthy golden eagle.</title>
        <authorList>
            <person name="Ruckert C."/>
            <person name="Albersmeier A."/>
            <person name="Winkler A."/>
            <person name="Kalinowski J."/>
        </authorList>
    </citation>
    <scope>NUCLEOTIDE SEQUENCE [LARGE SCALE GENOMIC DNA]</scope>
    <source>
        <strain evidence="1 2">S-613</strain>
    </source>
</reference>
<dbReference type="Proteomes" id="UP000185478">
    <property type="component" value="Chromosome"/>
</dbReference>
<gene>
    <name evidence="1" type="ORF">CAQU_08735</name>
</gene>
<dbReference type="EMBL" id="CP009245">
    <property type="protein sequence ID" value="APT85144.1"/>
    <property type="molecule type" value="Genomic_DNA"/>
</dbReference>
<evidence type="ECO:0000313" key="2">
    <source>
        <dbReference type="Proteomes" id="UP000185478"/>
    </source>
</evidence>
<proteinExistence type="predicted"/>
<keyword evidence="2" id="KW-1185">Reference proteome</keyword>
<dbReference type="AlphaFoldDB" id="A0A1L7CH37"/>
<sequence length="233" mass="25710">MNADPTRIPQFLRELSYLWEAQPDRRFVDVLAQLEAAGVSPASSDEDVLLAIANLRHIFPHTVDVDAHGRARGAYDIVTSTADIAVDRDHVIVRALSTTPRRPSVWAYSHLVTKTVSGPLTIADEEGNIHKLGVIARMSPRTQTTLAENALPELHRTSIGDTVYVVELSDDTRVSIGRKTTVYRQQRRALNTDTIAWESIPATQVGQPLVVAKPAGHGEEDLGVIQAIWRAHY</sequence>
<accession>A0A1L7CH37</accession>
<protein>
    <submittedName>
        <fullName evidence="1">Uncharacterized protein</fullName>
    </submittedName>
</protein>
<dbReference type="KEGG" id="caqu:CAQU_08735"/>
<name>A0A1L7CH37_9CORY</name>
<dbReference type="RefSeq" id="WP_075726912.1">
    <property type="nucleotide sequence ID" value="NZ_CP009245.1"/>
</dbReference>
<evidence type="ECO:0000313" key="1">
    <source>
        <dbReference type="EMBL" id="APT85144.1"/>
    </source>
</evidence>
<dbReference type="OrthoDB" id="4415055at2"/>
<organism evidence="1 2">
    <name type="scientific">Corynebacterium aquilae DSM 44791</name>
    <dbReference type="NCBI Taxonomy" id="1431546"/>
    <lineage>
        <taxon>Bacteria</taxon>
        <taxon>Bacillati</taxon>
        <taxon>Actinomycetota</taxon>
        <taxon>Actinomycetes</taxon>
        <taxon>Mycobacteriales</taxon>
        <taxon>Corynebacteriaceae</taxon>
        <taxon>Corynebacterium</taxon>
    </lineage>
</organism>